<dbReference type="GO" id="GO:0004665">
    <property type="term" value="F:prephenate dehydrogenase (NADP+) activity"/>
    <property type="evidence" value="ECO:0007669"/>
    <property type="project" value="InterPro"/>
</dbReference>
<keyword evidence="6" id="KW-1185">Reference proteome</keyword>
<dbReference type="Pfam" id="PF20463">
    <property type="entry name" value="PDH_C"/>
    <property type="match status" value="1"/>
</dbReference>
<evidence type="ECO:0000259" key="3">
    <source>
        <dbReference type="PROSITE" id="PS51168"/>
    </source>
</evidence>
<dbReference type="Proteomes" id="UP001156601">
    <property type="component" value="Unassembled WGS sequence"/>
</dbReference>
<dbReference type="Gene3D" id="1.20.59.10">
    <property type="entry name" value="Chorismate mutase"/>
    <property type="match status" value="1"/>
</dbReference>
<dbReference type="PIRSF" id="PIRSF001499">
    <property type="entry name" value="Chor_mut_pdh_Tpr"/>
    <property type="match status" value="1"/>
</dbReference>
<dbReference type="InterPro" id="IPR008244">
    <property type="entry name" value="Chor_mut/prephenate_DH_T"/>
</dbReference>
<keyword evidence="2" id="KW-0560">Oxidoreductase</keyword>
<dbReference type="EMBL" id="BSOT01000007">
    <property type="protein sequence ID" value="GLR72051.1"/>
    <property type="molecule type" value="Genomic_DNA"/>
</dbReference>
<dbReference type="InterPro" id="IPR046826">
    <property type="entry name" value="PDH_N"/>
</dbReference>
<dbReference type="PROSITE" id="PS51176">
    <property type="entry name" value="PDH_ADH"/>
    <property type="match status" value="1"/>
</dbReference>
<accession>A0AA37SZ11</accession>
<comment type="caution">
    <text evidence="5">The sequence shown here is derived from an EMBL/GenBank/DDBJ whole genome shotgun (WGS) entry which is preliminary data.</text>
</comment>
<dbReference type="GO" id="GO:0008977">
    <property type="term" value="F:prephenate dehydrogenase (NAD+) activity"/>
    <property type="evidence" value="ECO:0007669"/>
    <property type="project" value="InterPro"/>
</dbReference>
<dbReference type="EC" id="5.4.99.5" evidence="1"/>
<dbReference type="GO" id="GO:0005737">
    <property type="term" value="C:cytoplasm"/>
    <property type="evidence" value="ECO:0007669"/>
    <property type="project" value="InterPro"/>
</dbReference>
<dbReference type="InterPro" id="IPR003099">
    <property type="entry name" value="Prephen_DH"/>
</dbReference>
<dbReference type="NCBIfam" id="TIGR01799">
    <property type="entry name" value="CM_T"/>
    <property type="match status" value="1"/>
</dbReference>
<dbReference type="NCBIfam" id="NF008400">
    <property type="entry name" value="PRK11199.1"/>
    <property type="match status" value="1"/>
</dbReference>
<sequence length="386" mass="43398">MAEDPKESPSLEESLAALREQIDEVDTALVDLLKRRSEITTKVGELKSKHAMPVYVPEREKSLIQARRCQAEAAGVNPDLIEDLLQRMFRESYHSQHNNYACINADIQQVVIVGGGGALGKVFVKLFMQSKYQVSILEKDDWENADSLLSNADLVIIAVPINATEDVIHALPQLPKHCVLADVTSIKEKPLQCMLEKHSGPVVGLHPMFGPDAPGMIRQVVVVCHGRGEEQYQWFLEQMQLWGASLHISTANQHDKAMSIIQVMRHFSSFVYGLHLRNEDPDINELIAFSSPIYRLELAMVGRLFAQAPQLYADIIFENSENIDLLDRFIGRFTKATQLLKQGDKAGFIAEFKDVSAWFGTYASQCLVDSKQMLLKADDSHLLRKK</sequence>
<dbReference type="AlphaFoldDB" id="A0AA37SZ11"/>
<dbReference type="GO" id="GO:0070403">
    <property type="term" value="F:NAD+ binding"/>
    <property type="evidence" value="ECO:0007669"/>
    <property type="project" value="InterPro"/>
</dbReference>
<reference evidence="5" key="1">
    <citation type="journal article" date="2014" name="Int. J. Syst. Evol. Microbiol.">
        <title>Complete genome sequence of Corynebacterium casei LMG S-19264T (=DSM 44701T), isolated from a smear-ripened cheese.</title>
        <authorList>
            <consortium name="US DOE Joint Genome Institute (JGI-PGF)"/>
            <person name="Walter F."/>
            <person name="Albersmeier A."/>
            <person name="Kalinowski J."/>
            <person name="Ruckert C."/>
        </authorList>
    </citation>
    <scope>NUCLEOTIDE SEQUENCE</scope>
    <source>
        <strain evidence="5">NBRC 110023</strain>
    </source>
</reference>
<dbReference type="GO" id="GO:0046417">
    <property type="term" value="P:chorismate metabolic process"/>
    <property type="evidence" value="ECO:0007669"/>
    <property type="project" value="InterPro"/>
</dbReference>
<dbReference type="GO" id="GO:0006571">
    <property type="term" value="P:tyrosine biosynthetic process"/>
    <property type="evidence" value="ECO:0007669"/>
    <property type="project" value="InterPro"/>
</dbReference>
<dbReference type="InterPro" id="IPR002701">
    <property type="entry name" value="CM_II_prokaryot"/>
</dbReference>
<dbReference type="InterPro" id="IPR050812">
    <property type="entry name" value="Preph/Arog_dehydrog"/>
</dbReference>
<organism evidence="5 6">
    <name type="scientific">Agaribacter marinus</name>
    <dbReference type="NCBI Taxonomy" id="1431249"/>
    <lineage>
        <taxon>Bacteria</taxon>
        <taxon>Pseudomonadati</taxon>
        <taxon>Pseudomonadota</taxon>
        <taxon>Gammaproteobacteria</taxon>
        <taxon>Alteromonadales</taxon>
        <taxon>Alteromonadaceae</taxon>
        <taxon>Agaribacter</taxon>
    </lineage>
</organism>
<dbReference type="GO" id="GO:0004106">
    <property type="term" value="F:chorismate mutase activity"/>
    <property type="evidence" value="ECO:0007669"/>
    <property type="project" value="UniProtKB-EC"/>
</dbReference>
<dbReference type="SUPFAM" id="SSF48179">
    <property type="entry name" value="6-phosphogluconate dehydrogenase C-terminal domain-like"/>
    <property type="match status" value="1"/>
</dbReference>
<dbReference type="InterPro" id="IPR046825">
    <property type="entry name" value="PDH_C"/>
</dbReference>
<dbReference type="SUPFAM" id="SSF51735">
    <property type="entry name" value="NAD(P)-binding Rossmann-fold domains"/>
    <property type="match status" value="1"/>
</dbReference>
<dbReference type="RefSeq" id="WP_284218410.1">
    <property type="nucleotide sequence ID" value="NZ_BSOT01000007.1"/>
</dbReference>
<dbReference type="Pfam" id="PF01817">
    <property type="entry name" value="CM_2"/>
    <property type="match status" value="1"/>
</dbReference>
<evidence type="ECO:0000256" key="1">
    <source>
        <dbReference type="ARBA" id="ARBA00012404"/>
    </source>
</evidence>
<name>A0AA37SZ11_9ALTE</name>
<dbReference type="Gene3D" id="3.40.50.720">
    <property type="entry name" value="NAD(P)-binding Rossmann-like Domain"/>
    <property type="match status" value="1"/>
</dbReference>
<dbReference type="InterPro" id="IPR011277">
    <property type="entry name" value="CM_T"/>
</dbReference>
<reference evidence="5" key="2">
    <citation type="submission" date="2023-01" db="EMBL/GenBank/DDBJ databases">
        <title>Draft genome sequence of Agaribacter marinus strain NBRC 110023.</title>
        <authorList>
            <person name="Sun Q."/>
            <person name="Mori K."/>
        </authorList>
    </citation>
    <scope>NUCLEOTIDE SEQUENCE</scope>
    <source>
        <strain evidence="5">NBRC 110023</strain>
    </source>
</reference>
<proteinExistence type="predicted"/>
<gene>
    <name evidence="5" type="primary">tyrA</name>
    <name evidence="5" type="ORF">GCM10007852_29590</name>
</gene>
<evidence type="ECO:0000313" key="6">
    <source>
        <dbReference type="Proteomes" id="UP001156601"/>
    </source>
</evidence>
<dbReference type="PANTHER" id="PTHR21363:SF0">
    <property type="entry name" value="PREPHENATE DEHYDROGENASE [NADP(+)]"/>
    <property type="match status" value="1"/>
</dbReference>
<dbReference type="InterPro" id="IPR008927">
    <property type="entry name" value="6-PGluconate_DH-like_C_sf"/>
</dbReference>
<dbReference type="InterPro" id="IPR036979">
    <property type="entry name" value="CM_dom_sf"/>
</dbReference>
<dbReference type="SMART" id="SM00830">
    <property type="entry name" value="CM_2"/>
    <property type="match status" value="1"/>
</dbReference>
<evidence type="ECO:0000313" key="5">
    <source>
        <dbReference type="EMBL" id="GLR72051.1"/>
    </source>
</evidence>
<dbReference type="Gene3D" id="1.10.3660.10">
    <property type="entry name" value="6-phosphogluconate dehydrogenase C-terminal like domain"/>
    <property type="match status" value="1"/>
</dbReference>
<protein>
    <recommendedName>
        <fullName evidence="1">chorismate mutase</fullName>
        <ecNumber evidence="1">5.4.99.5</ecNumber>
    </recommendedName>
</protein>
<dbReference type="InterPro" id="IPR036291">
    <property type="entry name" value="NAD(P)-bd_dom_sf"/>
</dbReference>
<feature type="domain" description="Prephenate/arogenate dehydrogenase" evidence="4">
    <location>
        <begin position="108"/>
        <end position="370"/>
    </location>
</feature>
<dbReference type="PANTHER" id="PTHR21363">
    <property type="entry name" value="PREPHENATE DEHYDROGENASE"/>
    <property type="match status" value="1"/>
</dbReference>
<dbReference type="Pfam" id="PF02153">
    <property type="entry name" value="PDH_N"/>
    <property type="match status" value="1"/>
</dbReference>
<evidence type="ECO:0000256" key="2">
    <source>
        <dbReference type="ARBA" id="ARBA00023002"/>
    </source>
</evidence>
<evidence type="ECO:0000259" key="4">
    <source>
        <dbReference type="PROSITE" id="PS51176"/>
    </source>
</evidence>
<feature type="domain" description="Chorismate mutase" evidence="3">
    <location>
        <begin position="9"/>
        <end position="100"/>
    </location>
</feature>
<dbReference type="PROSITE" id="PS51168">
    <property type="entry name" value="CHORISMATE_MUT_2"/>
    <property type="match status" value="1"/>
</dbReference>
<dbReference type="SUPFAM" id="SSF48600">
    <property type="entry name" value="Chorismate mutase II"/>
    <property type="match status" value="1"/>
</dbReference>
<dbReference type="InterPro" id="IPR036263">
    <property type="entry name" value="Chorismate_II_sf"/>
</dbReference>